<dbReference type="OrthoDB" id="9792010at2"/>
<evidence type="ECO:0000256" key="5">
    <source>
        <dbReference type="ARBA" id="ARBA00023186"/>
    </source>
</evidence>
<sequence>MSQSRAALKHYAAVQVQSTVTEATPHHLTALLFDGALERIARAKGHLQRGELAAKGELISAVVAIVGELAGSLRRDAAPDLVDRLSALYDYILRRLIEANAANRVEPLDEAGRLLGALAEAWQAIDPDRPAPLAANG</sequence>
<dbReference type="RefSeq" id="WP_068803857.1">
    <property type="nucleotide sequence ID" value="NZ_CP014671.1"/>
</dbReference>
<protein>
    <recommendedName>
        <fullName evidence="6">Flagellar secretion chaperone FliS</fullName>
    </recommendedName>
</protein>
<dbReference type="CDD" id="cd16098">
    <property type="entry name" value="FliS"/>
    <property type="match status" value="1"/>
</dbReference>
<keyword evidence="5" id="KW-0143">Chaperone</keyword>
<keyword evidence="4 6" id="KW-1005">Bacterial flagellum biogenesis</keyword>
<gene>
    <name evidence="7" type="ORF">PG2T_07425</name>
</gene>
<dbReference type="NCBIfam" id="TIGR00208">
    <property type="entry name" value="fliS"/>
    <property type="match status" value="1"/>
</dbReference>
<keyword evidence="8" id="KW-1185">Reference proteome</keyword>
<dbReference type="GO" id="GO:0044780">
    <property type="term" value="P:bacterial-type flagellum assembly"/>
    <property type="evidence" value="ECO:0007669"/>
    <property type="project" value="InterPro"/>
</dbReference>
<comment type="similarity">
    <text evidence="2 6">Belongs to the FliS family.</text>
</comment>
<dbReference type="InterPro" id="IPR003713">
    <property type="entry name" value="FliS"/>
</dbReference>
<evidence type="ECO:0000313" key="8">
    <source>
        <dbReference type="Proteomes" id="UP000092952"/>
    </source>
</evidence>
<dbReference type="STRING" id="1810504.PG2T_07425"/>
<name>A0A1B1YTA6_9GAMM</name>
<comment type="subcellular location">
    <subcellularLocation>
        <location evidence="1 6">Cytoplasm</location>
        <location evidence="1 6">Cytosol</location>
    </subcellularLocation>
</comment>
<reference evidence="8" key="1">
    <citation type="submission" date="2016-03" db="EMBL/GenBank/DDBJ databases">
        <title>Complete genome sequence of Solimmundus cernigliae, representing a novel lineage of polycyclic aromatic hydrocarbon degraders within the Gammaproteobacteria.</title>
        <authorList>
            <person name="Singleton D.R."/>
            <person name="Dickey A.N."/>
            <person name="Scholl E.H."/>
            <person name="Wright F.A."/>
            <person name="Aitken M.D."/>
        </authorList>
    </citation>
    <scope>NUCLEOTIDE SEQUENCE [LARGE SCALE GENOMIC DNA]</scope>
    <source>
        <strain evidence="8">TR3.2</strain>
    </source>
</reference>
<dbReference type="Gene3D" id="1.20.120.340">
    <property type="entry name" value="Flagellar protein FliS"/>
    <property type="match status" value="1"/>
</dbReference>
<organism evidence="7 8">
    <name type="scientific">Immundisolibacter cernigliae</name>
    <dbReference type="NCBI Taxonomy" id="1810504"/>
    <lineage>
        <taxon>Bacteria</taxon>
        <taxon>Pseudomonadati</taxon>
        <taxon>Pseudomonadota</taxon>
        <taxon>Gammaproteobacteria</taxon>
        <taxon>Immundisolibacterales</taxon>
        <taxon>Immundisolibacteraceae</taxon>
        <taxon>Immundisolibacter</taxon>
    </lineage>
</organism>
<evidence type="ECO:0000256" key="4">
    <source>
        <dbReference type="ARBA" id="ARBA00022795"/>
    </source>
</evidence>
<dbReference type="PANTHER" id="PTHR34773">
    <property type="entry name" value="FLAGELLAR SECRETION CHAPERONE FLIS"/>
    <property type="match status" value="1"/>
</dbReference>
<proteinExistence type="inferred from homology"/>
<dbReference type="SUPFAM" id="SSF101116">
    <property type="entry name" value="Flagellar export chaperone FliS"/>
    <property type="match status" value="1"/>
</dbReference>
<dbReference type="Pfam" id="PF02561">
    <property type="entry name" value="FliS"/>
    <property type="match status" value="1"/>
</dbReference>
<evidence type="ECO:0000256" key="3">
    <source>
        <dbReference type="ARBA" id="ARBA00022490"/>
    </source>
</evidence>
<dbReference type="InterPro" id="IPR036584">
    <property type="entry name" value="FliS_sf"/>
</dbReference>
<keyword evidence="3 6" id="KW-0963">Cytoplasm</keyword>
<dbReference type="KEGG" id="gbi:PG2T_07425"/>
<dbReference type="InParanoid" id="A0A1B1YTA6"/>
<evidence type="ECO:0000256" key="6">
    <source>
        <dbReference type="PIRNR" id="PIRNR039090"/>
    </source>
</evidence>
<evidence type="ECO:0000256" key="1">
    <source>
        <dbReference type="ARBA" id="ARBA00004514"/>
    </source>
</evidence>
<dbReference type="AlphaFoldDB" id="A0A1B1YTA6"/>
<dbReference type="GO" id="GO:0071973">
    <property type="term" value="P:bacterial-type flagellum-dependent cell motility"/>
    <property type="evidence" value="ECO:0007669"/>
    <property type="project" value="TreeGrafter"/>
</dbReference>
<accession>A0A1B1YTA6</accession>
<dbReference type="FunCoup" id="A0A1B1YTA6">
    <property type="interactions" value="48"/>
</dbReference>
<dbReference type="PIRSF" id="PIRSF039090">
    <property type="entry name" value="Flis"/>
    <property type="match status" value="1"/>
</dbReference>
<dbReference type="Proteomes" id="UP000092952">
    <property type="component" value="Chromosome"/>
</dbReference>
<dbReference type="PANTHER" id="PTHR34773:SF1">
    <property type="entry name" value="FLAGELLAR SECRETION CHAPERONE FLIS"/>
    <property type="match status" value="1"/>
</dbReference>
<evidence type="ECO:0000313" key="7">
    <source>
        <dbReference type="EMBL" id="ANX04031.1"/>
    </source>
</evidence>
<dbReference type="EMBL" id="CP014671">
    <property type="protein sequence ID" value="ANX04031.1"/>
    <property type="molecule type" value="Genomic_DNA"/>
</dbReference>
<dbReference type="GO" id="GO:0005829">
    <property type="term" value="C:cytosol"/>
    <property type="evidence" value="ECO:0007669"/>
    <property type="project" value="UniProtKB-SubCell"/>
</dbReference>
<evidence type="ECO:0000256" key="2">
    <source>
        <dbReference type="ARBA" id="ARBA00008787"/>
    </source>
</evidence>